<evidence type="ECO:0000313" key="4">
    <source>
        <dbReference type="Proteomes" id="UP001428341"/>
    </source>
</evidence>
<keyword evidence="1" id="KW-0812">Transmembrane</keyword>
<dbReference type="PANTHER" id="PTHR46038">
    <property type="entry name" value="EXPRESSED PROTEIN-RELATED"/>
    <property type="match status" value="1"/>
</dbReference>
<feature type="transmembrane region" description="Helical" evidence="1">
    <location>
        <begin position="21"/>
        <end position="43"/>
    </location>
</feature>
<accession>A0AAP0MGA9</accession>
<dbReference type="EMBL" id="JBCGBO010000005">
    <property type="protein sequence ID" value="KAK9202601.1"/>
    <property type="molecule type" value="Genomic_DNA"/>
</dbReference>
<dbReference type="Pfam" id="PF03407">
    <property type="entry name" value="Nucleotid_trans"/>
    <property type="match status" value="2"/>
</dbReference>
<evidence type="ECO:0000256" key="1">
    <source>
        <dbReference type="SAM" id="Phobius"/>
    </source>
</evidence>
<evidence type="ECO:0000313" key="3">
    <source>
        <dbReference type="EMBL" id="KAK9202601.1"/>
    </source>
</evidence>
<feature type="domain" description="Nucleotide-diphospho-sugar transferase" evidence="2">
    <location>
        <begin position="241"/>
        <end position="372"/>
    </location>
</feature>
<proteinExistence type="predicted"/>
<keyword evidence="1" id="KW-1133">Transmembrane helix</keyword>
<feature type="domain" description="Nucleotide-diphospho-sugar transferase" evidence="2">
    <location>
        <begin position="130"/>
        <end position="199"/>
    </location>
</feature>
<keyword evidence="4" id="KW-1185">Reference proteome</keyword>
<sequence length="420" mass="49057">MKEANSMRDPNPMKQLLCQMDYSKISLGNLFIVSLLFAGVLYICIWSPSRSNPLLPYQKPQRICPHTRLKTIKLPIDELELALEEAAMPNKTVIIAVVNRAYVEQSIKADTTMLDLFLESFWLGEGTRPLLDNLLIVAVDQTAYDRCLFKRLHCYRLLTDGVDFATEKVYMSQDFIKMMWRRTNLLLDVLKRGYSFIFTVVQLLGVQDRLMLRPGLGVVGVPQAVRPFSLYIDFGHWKSLQDTDVMWMRNPFMMLDKNETEDLQISVDEYNGDPRSQKNLINTGFYFIRSNNRTIDLFRKWYGMKDNSTGMKEQDVLLELMRKGIFKQLGMRVKFLDTQYFSGFCQDSKNIWSVTTVHSNCCRHIDAKVSDLKFVLRDWKRFTALKAKYPTMGRNKTMTYRWSPHNACKNSWKQEHNTSN</sequence>
<gene>
    <name evidence="3" type="ORF">WN944_017813</name>
</gene>
<dbReference type="Proteomes" id="UP001428341">
    <property type="component" value="Unassembled WGS sequence"/>
</dbReference>
<dbReference type="InterPro" id="IPR005069">
    <property type="entry name" value="Nucl-diP-sugar_transferase"/>
</dbReference>
<name>A0AAP0MGA9_9ROSI</name>
<organism evidence="3 4">
    <name type="scientific">Citrus x changshan-huyou</name>
    <dbReference type="NCBI Taxonomy" id="2935761"/>
    <lineage>
        <taxon>Eukaryota</taxon>
        <taxon>Viridiplantae</taxon>
        <taxon>Streptophyta</taxon>
        <taxon>Embryophyta</taxon>
        <taxon>Tracheophyta</taxon>
        <taxon>Spermatophyta</taxon>
        <taxon>Magnoliopsida</taxon>
        <taxon>eudicotyledons</taxon>
        <taxon>Gunneridae</taxon>
        <taxon>Pentapetalae</taxon>
        <taxon>rosids</taxon>
        <taxon>malvids</taxon>
        <taxon>Sapindales</taxon>
        <taxon>Rutaceae</taxon>
        <taxon>Aurantioideae</taxon>
        <taxon>Citrus</taxon>
    </lineage>
</organism>
<comment type="caution">
    <text evidence="3">The sequence shown here is derived from an EMBL/GenBank/DDBJ whole genome shotgun (WGS) entry which is preliminary data.</text>
</comment>
<evidence type="ECO:0000259" key="2">
    <source>
        <dbReference type="Pfam" id="PF03407"/>
    </source>
</evidence>
<dbReference type="InterPro" id="IPR044821">
    <property type="entry name" value="At1g28695/At4g15970-like"/>
</dbReference>
<reference evidence="3 4" key="1">
    <citation type="submission" date="2024-05" db="EMBL/GenBank/DDBJ databases">
        <title>Haplotype-resolved chromosome-level genome assembly of Huyou (Citrus changshanensis).</title>
        <authorList>
            <person name="Miao C."/>
            <person name="Chen W."/>
            <person name="Wu Y."/>
            <person name="Wang L."/>
            <person name="Zhao S."/>
            <person name="Grierson D."/>
            <person name="Xu C."/>
            <person name="Chen K."/>
        </authorList>
    </citation>
    <scope>NUCLEOTIDE SEQUENCE [LARGE SCALE GENOMIC DNA]</scope>
    <source>
        <strain evidence="3">01-14</strain>
        <tissue evidence="3">Leaf</tissue>
    </source>
</reference>
<protein>
    <recommendedName>
        <fullName evidence="2">Nucleotide-diphospho-sugar transferase domain-containing protein</fullName>
    </recommendedName>
</protein>
<dbReference type="PANTHER" id="PTHR46038:SF12">
    <property type="entry name" value="OS03G0731800 PROTEIN"/>
    <property type="match status" value="1"/>
</dbReference>
<dbReference type="AlphaFoldDB" id="A0AAP0MGA9"/>
<keyword evidence="1" id="KW-0472">Membrane</keyword>